<protein>
    <submittedName>
        <fullName evidence="2">Uncharacterized protein</fullName>
    </submittedName>
</protein>
<proteinExistence type="predicted"/>
<sequence length="136" mass="14909">QPLPPIDSPTVEPSGYVPESDLEEDPEEYEDDETEECLVDYPIEKGNDGDDDDGESSGVDADDKDEEDEEKEEHLAPANFAITLKMASTQELIDAVIVALPSPPLLPPLYIPPLLTVGMIFLRSRCHLARGCVCLL</sequence>
<gene>
    <name evidence="2" type="ORF">Tci_878871</name>
</gene>
<evidence type="ECO:0000313" key="2">
    <source>
        <dbReference type="EMBL" id="GFD06902.1"/>
    </source>
</evidence>
<feature type="compositionally biased region" description="Acidic residues" evidence="1">
    <location>
        <begin position="49"/>
        <end position="71"/>
    </location>
</feature>
<feature type="non-terminal residue" evidence="2">
    <location>
        <position position="1"/>
    </location>
</feature>
<evidence type="ECO:0000256" key="1">
    <source>
        <dbReference type="SAM" id="MobiDB-lite"/>
    </source>
</evidence>
<feature type="region of interest" description="Disordered" evidence="1">
    <location>
        <begin position="1"/>
        <end position="76"/>
    </location>
</feature>
<organism evidence="2">
    <name type="scientific">Tanacetum cinerariifolium</name>
    <name type="common">Dalmatian daisy</name>
    <name type="synonym">Chrysanthemum cinerariifolium</name>
    <dbReference type="NCBI Taxonomy" id="118510"/>
    <lineage>
        <taxon>Eukaryota</taxon>
        <taxon>Viridiplantae</taxon>
        <taxon>Streptophyta</taxon>
        <taxon>Embryophyta</taxon>
        <taxon>Tracheophyta</taxon>
        <taxon>Spermatophyta</taxon>
        <taxon>Magnoliopsida</taxon>
        <taxon>eudicotyledons</taxon>
        <taxon>Gunneridae</taxon>
        <taxon>Pentapetalae</taxon>
        <taxon>asterids</taxon>
        <taxon>campanulids</taxon>
        <taxon>Asterales</taxon>
        <taxon>Asteraceae</taxon>
        <taxon>Asteroideae</taxon>
        <taxon>Anthemideae</taxon>
        <taxon>Anthemidinae</taxon>
        <taxon>Tanacetum</taxon>
    </lineage>
</organism>
<comment type="caution">
    <text evidence="2">The sequence shown here is derived from an EMBL/GenBank/DDBJ whole genome shotgun (WGS) entry which is preliminary data.</text>
</comment>
<dbReference type="AlphaFoldDB" id="A0A699T8S4"/>
<reference evidence="2" key="1">
    <citation type="journal article" date="2019" name="Sci. Rep.">
        <title>Draft genome of Tanacetum cinerariifolium, the natural source of mosquito coil.</title>
        <authorList>
            <person name="Yamashiro T."/>
            <person name="Shiraishi A."/>
            <person name="Satake H."/>
            <person name="Nakayama K."/>
        </authorList>
    </citation>
    <scope>NUCLEOTIDE SEQUENCE</scope>
</reference>
<dbReference type="EMBL" id="BKCJ011228085">
    <property type="protein sequence ID" value="GFD06902.1"/>
    <property type="molecule type" value="Genomic_DNA"/>
</dbReference>
<accession>A0A699T8S4</accession>
<feature type="compositionally biased region" description="Acidic residues" evidence="1">
    <location>
        <begin position="20"/>
        <end position="38"/>
    </location>
</feature>
<name>A0A699T8S4_TANCI</name>